<name>A0ABD3P3Z1_9STRA</name>
<dbReference type="Proteomes" id="UP001530315">
    <property type="component" value="Unassembled WGS sequence"/>
</dbReference>
<accession>A0ABD3P3Z1</accession>
<evidence type="ECO:0000313" key="2">
    <source>
        <dbReference type="EMBL" id="KAL3781200.1"/>
    </source>
</evidence>
<feature type="region of interest" description="Disordered" evidence="1">
    <location>
        <begin position="398"/>
        <end position="476"/>
    </location>
</feature>
<evidence type="ECO:0000313" key="3">
    <source>
        <dbReference type="Proteomes" id="UP001530315"/>
    </source>
</evidence>
<dbReference type="AlphaFoldDB" id="A0ABD3P3Z1"/>
<comment type="caution">
    <text evidence="2">The sequence shown here is derived from an EMBL/GenBank/DDBJ whole genome shotgun (WGS) entry which is preliminary data.</text>
</comment>
<protein>
    <submittedName>
        <fullName evidence="2">Uncharacterized protein</fullName>
    </submittedName>
</protein>
<sequence length="476" mass="51996">MALSDDEVLAHLGIKSAEPFNWGDESQMVIAGNDASDLSRNLSAPLSGLDSIKAYVQDKNNGTDVSEKRILRALFGDVDLSTPKMTFEISTQSAIEDRHQALMEDTLRDVSIKGLSDRAVAELNVESRTSLFGSILRLFDMPRDGGNPMKDASSGGDGIESTIAMAVTAVDATSAGEAVVDPMIMKEPILSTAEIVRSVHLTARPGDIPAGMDSKEYTLSVLHFLSSYIPYLHEDEKEYRDTSGSQEGWDQLRRTLPVLPLIKATNPAEGLELRCYGRVRPLVKLGQKERRQYPESMDRDESFRNKVLNLERIYSSSLPFSSPIASAKLSSKLSSVSTDTSSKLPVAAAITQKKEITPEQKSGNDLPFAFQKYVARRKVVPHIEGGYKEELTLMISGHMQQPQHTPGPKRSKSGANEAPPTVESASFGASSTDTKSIPSDKEKGAVNPNLKPLKRKADAVTDDVFHVSKKGREFDN</sequence>
<keyword evidence="3" id="KW-1185">Reference proteome</keyword>
<dbReference type="EMBL" id="JALLAZ020001080">
    <property type="protein sequence ID" value="KAL3781200.1"/>
    <property type="molecule type" value="Genomic_DNA"/>
</dbReference>
<feature type="compositionally biased region" description="Basic and acidic residues" evidence="1">
    <location>
        <begin position="455"/>
        <end position="476"/>
    </location>
</feature>
<evidence type="ECO:0000256" key="1">
    <source>
        <dbReference type="SAM" id="MobiDB-lite"/>
    </source>
</evidence>
<gene>
    <name evidence="2" type="ORF">ACHAW5_007012</name>
</gene>
<organism evidence="2 3">
    <name type="scientific">Stephanodiscus triporus</name>
    <dbReference type="NCBI Taxonomy" id="2934178"/>
    <lineage>
        <taxon>Eukaryota</taxon>
        <taxon>Sar</taxon>
        <taxon>Stramenopiles</taxon>
        <taxon>Ochrophyta</taxon>
        <taxon>Bacillariophyta</taxon>
        <taxon>Coscinodiscophyceae</taxon>
        <taxon>Thalassiosirophycidae</taxon>
        <taxon>Stephanodiscales</taxon>
        <taxon>Stephanodiscaceae</taxon>
        <taxon>Stephanodiscus</taxon>
    </lineage>
</organism>
<proteinExistence type="predicted"/>
<reference evidence="2 3" key="1">
    <citation type="submission" date="2024-10" db="EMBL/GenBank/DDBJ databases">
        <title>Updated reference genomes for cyclostephanoid diatoms.</title>
        <authorList>
            <person name="Roberts W.R."/>
            <person name="Alverson A.J."/>
        </authorList>
    </citation>
    <scope>NUCLEOTIDE SEQUENCE [LARGE SCALE GENOMIC DNA]</scope>
    <source>
        <strain evidence="2 3">AJA276-08</strain>
    </source>
</reference>
<feature type="compositionally biased region" description="Polar residues" evidence="1">
    <location>
        <begin position="423"/>
        <end position="437"/>
    </location>
</feature>